<proteinExistence type="predicted"/>
<dbReference type="InterPro" id="IPR006564">
    <property type="entry name" value="Znf_PMZ"/>
</dbReference>
<evidence type="ECO:0000256" key="3">
    <source>
        <dbReference type="ARBA" id="ARBA00022833"/>
    </source>
</evidence>
<name>A0AAE0CSZ8_9ROSI</name>
<dbReference type="PANTHER" id="PTHR31973:SF187">
    <property type="entry name" value="MUTATOR TRANSPOSASE MUDRA PROTEIN"/>
    <property type="match status" value="1"/>
</dbReference>
<evidence type="ECO:0000256" key="2">
    <source>
        <dbReference type="ARBA" id="ARBA00022771"/>
    </source>
</evidence>
<evidence type="ECO:0000256" key="1">
    <source>
        <dbReference type="ARBA" id="ARBA00022723"/>
    </source>
</evidence>
<protein>
    <recommendedName>
        <fullName evidence="5">SWIM-type domain-containing protein</fullName>
    </recommendedName>
</protein>
<dbReference type="GO" id="GO:0008270">
    <property type="term" value="F:zinc ion binding"/>
    <property type="evidence" value="ECO:0007669"/>
    <property type="project" value="UniProtKB-KW"/>
</dbReference>
<dbReference type="Proteomes" id="UP001280121">
    <property type="component" value="Unassembled WGS sequence"/>
</dbReference>
<reference evidence="6" key="1">
    <citation type="journal article" date="2023" name="Plant J.">
        <title>Genome sequences and population genomics provide insights into the demographic history, inbreeding, and mutation load of two 'living fossil' tree species of Dipteronia.</title>
        <authorList>
            <person name="Feng Y."/>
            <person name="Comes H.P."/>
            <person name="Chen J."/>
            <person name="Zhu S."/>
            <person name="Lu R."/>
            <person name="Zhang X."/>
            <person name="Li P."/>
            <person name="Qiu J."/>
            <person name="Olsen K.M."/>
            <person name="Qiu Y."/>
        </authorList>
    </citation>
    <scope>NUCLEOTIDE SEQUENCE</scope>
    <source>
        <strain evidence="6">KIB01</strain>
    </source>
</reference>
<dbReference type="PROSITE" id="PS50966">
    <property type="entry name" value="ZF_SWIM"/>
    <property type="match status" value="1"/>
</dbReference>
<dbReference type="Pfam" id="PF04434">
    <property type="entry name" value="SWIM"/>
    <property type="match status" value="1"/>
</dbReference>
<keyword evidence="7" id="KW-1185">Reference proteome</keyword>
<keyword evidence="3" id="KW-0862">Zinc</keyword>
<accession>A0AAE0CSZ8</accession>
<feature type="domain" description="SWIM-type" evidence="5">
    <location>
        <begin position="89"/>
        <end position="121"/>
    </location>
</feature>
<evidence type="ECO:0000313" key="7">
    <source>
        <dbReference type="Proteomes" id="UP001280121"/>
    </source>
</evidence>
<organism evidence="6 7">
    <name type="scientific">Dipteronia dyeriana</name>
    <dbReference type="NCBI Taxonomy" id="168575"/>
    <lineage>
        <taxon>Eukaryota</taxon>
        <taxon>Viridiplantae</taxon>
        <taxon>Streptophyta</taxon>
        <taxon>Embryophyta</taxon>
        <taxon>Tracheophyta</taxon>
        <taxon>Spermatophyta</taxon>
        <taxon>Magnoliopsida</taxon>
        <taxon>eudicotyledons</taxon>
        <taxon>Gunneridae</taxon>
        <taxon>Pentapetalae</taxon>
        <taxon>rosids</taxon>
        <taxon>malvids</taxon>
        <taxon>Sapindales</taxon>
        <taxon>Sapindaceae</taxon>
        <taxon>Hippocastanoideae</taxon>
        <taxon>Acereae</taxon>
        <taxon>Dipteronia</taxon>
    </lineage>
</organism>
<evidence type="ECO:0000256" key="4">
    <source>
        <dbReference type="PROSITE-ProRule" id="PRU00325"/>
    </source>
</evidence>
<keyword evidence="2 4" id="KW-0863">Zinc-finger</keyword>
<evidence type="ECO:0000313" key="6">
    <source>
        <dbReference type="EMBL" id="KAK2662337.1"/>
    </source>
</evidence>
<evidence type="ECO:0000259" key="5">
    <source>
        <dbReference type="PROSITE" id="PS50966"/>
    </source>
</evidence>
<dbReference type="EMBL" id="JANJYI010000001">
    <property type="protein sequence ID" value="KAK2662337.1"/>
    <property type="molecule type" value="Genomic_DNA"/>
</dbReference>
<dbReference type="SMART" id="SM00575">
    <property type="entry name" value="ZnF_PMZ"/>
    <property type="match status" value="1"/>
</dbReference>
<sequence>MVMTTSVAECINSCLKFARQLPMLTLAEFIRNMLHRWFHDRHHTAQSMSQQLIDTAHFMILKRVEKCAYMTVNPVDRNIFFVKRSRKQWTVDLAWKTCTCNKFQMDMFPCSHALAAARFVVGSYKTHPLPSSLIWWAYRLLSNRTGSCLQSCFRQQAHPKSSILSLELLPTGWLVIVKPRLIQHGRRNHLSGPGSCREKSTYGHKVFRGPPILPLWVSRESVWADQLSPALTRTGDMEDAGCVGGRRKDPMG</sequence>
<dbReference type="AlphaFoldDB" id="A0AAE0CSZ8"/>
<dbReference type="PANTHER" id="PTHR31973">
    <property type="entry name" value="POLYPROTEIN, PUTATIVE-RELATED"/>
    <property type="match status" value="1"/>
</dbReference>
<keyword evidence="1" id="KW-0479">Metal-binding</keyword>
<comment type="caution">
    <text evidence="6">The sequence shown here is derived from an EMBL/GenBank/DDBJ whole genome shotgun (WGS) entry which is preliminary data.</text>
</comment>
<dbReference type="InterPro" id="IPR007527">
    <property type="entry name" value="Znf_SWIM"/>
</dbReference>
<gene>
    <name evidence="6" type="ORF">Ddye_000911</name>
</gene>